<feature type="compositionally biased region" description="Low complexity" evidence="8">
    <location>
        <begin position="663"/>
        <end position="674"/>
    </location>
</feature>
<feature type="region of interest" description="Disordered" evidence="8">
    <location>
        <begin position="578"/>
        <end position="682"/>
    </location>
</feature>
<evidence type="ECO:0000313" key="10">
    <source>
        <dbReference type="Proteomes" id="UP000324585"/>
    </source>
</evidence>
<comment type="caution">
    <text evidence="9">The sequence shown here is derived from an EMBL/GenBank/DDBJ whole genome shotgun (WGS) entry which is preliminary data.</text>
</comment>
<dbReference type="PANTHER" id="PTHR46132:SF1">
    <property type="entry name" value="DIGALACTOSYLDIACYLGLYCEROL SYNTHASE 2, CHLOROPLASTIC"/>
    <property type="match status" value="1"/>
</dbReference>
<dbReference type="SUPFAM" id="SSF53756">
    <property type="entry name" value="UDP-Glycosyltransferase/glycogen phosphorylase"/>
    <property type="match status" value="1"/>
</dbReference>
<evidence type="ECO:0000256" key="6">
    <source>
        <dbReference type="ARBA" id="ARBA00022679"/>
    </source>
</evidence>
<dbReference type="AlphaFoldDB" id="A0A5J4YVY7"/>
<keyword evidence="10" id="KW-1185">Reference proteome</keyword>
<feature type="compositionally biased region" description="Basic residues" evidence="8">
    <location>
        <begin position="732"/>
        <end position="744"/>
    </location>
</feature>
<feature type="region of interest" description="Disordered" evidence="8">
    <location>
        <begin position="720"/>
        <end position="744"/>
    </location>
</feature>
<sequence length="744" mass="81336">MVAKETLSVIGGCTLVGVRLLQSFFQRQDARRAERAGYLDPGTQDAAAASSESAALGRRAVVVTVAVIAAVQVVDWARSQLRRRKRGKSLQAASDLAQQPREIVVITTACIPWMTGTSINPIMRVLYLALRGHRVTLLAPFVEPLQQKDVFAQDKHFASSLDQEAEVRGWINKHAKGLLTDAEGRPQAVPAFRIAFYPSVYVPEFGSLFPVGDVLDSLPSSQVRDFCIMEEPEHLTWYHTGKYFTDEFKFVAGIVHTNYSAYAKEYGIAGPVRALALKLINKWVCKVHCHIVVKLSDAIHALPHAVTCNVHGVRSNFLQIGKGMSPENFTKGAYFLGKALWSKGYKELLGLMHKHQSRTGEQLVIDMYGSGPDVDAIREHVESRPEVFGKSYFHGAVLDHADPSLHSYRVFVNPSSSDVVCTATAEALAMGKQVVLLDHPSNRFFQQFTNCRLFKSAQDFSDAVLEALSVTPAPLTDTERYMLSWIAATDRLYEAVRPYPGRDEMSSTDILMGSLYHQLVQVAPKPSGVGSRASVSEADESDDAISSAAAIPTDVLTPSQKTEILPAAQRPLEAVSEDMPAVVESGETPALRQTVEARRETEKRSEDAPEEGESQESLDSGITENTPPESDVASAGEHYPVSLHEMADQVKQEENALEDKDVSGSGPVGAASSDPLRDDSQKFKENKVNFGLSGDDDTIVADDAVPKVVEQVVKLEKRASQLQEAKAATPQKKGKKKKHATASK</sequence>
<dbReference type="PANTHER" id="PTHR46132">
    <property type="entry name" value="DIGALACTOSYLDIACYLGLYCEROL SYNTHASE 2, CHLOROPLASTIC"/>
    <property type="match status" value="1"/>
</dbReference>
<evidence type="ECO:0000256" key="8">
    <source>
        <dbReference type="SAM" id="MobiDB-lite"/>
    </source>
</evidence>
<dbReference type="CDD" id="cd01635">
    <property type="entry name" value="Glycosyltransferase_GTB-type"/>
    <property type="match status" value="1"/>
</dbReference>
<evidence type="ECO:0000256" key="5">
    <source>
        <dbReference type="ARBA" id="ARBA00022640"/>
    </source>
</evidence>
<evidence type="ECO:0000256" key="7">
    <source>
        <dbReference type="ARBA" id="ARBA00023136"/>
    </source>
</evidence>
<dbReference type="EMBL" id="VRMN01000003">
    <property type="protein sequence ID" value="KAA8495671.1"/>
    <property type="molecule type" value="Genomic_DNA"/>
</dbReference>
<gene>
    <name evidence="9" type="ORF">FVE85_1826</name>
</gene>
<dbReference type="InterPro" id="IPR044525">
    <property type="entry name" value="DGDG1/2"/>
</dbReference>
<feature type="compositionally biased region" description="Basic and acidic residues" evidence="8">
    <location>
        <begin position="595"/>
        <end position="607"/>
    </location>
</feature>
<proteinExistence type="inferred from homology"/>
<comment type="similarity">
    <text evidence="3">Belongs to the glycosyltransferase group 1 family. Glycosyltransferase 4 subfamily.</text>
</comment>
<organism evidence="9 10">
    <name type="scientific">Porphyridium purpureum</name>
    <name type="common">Red alga</name>
    <name type="synonym">Porphyridium cruentum</name>
    <dbReference type="NCBI Taxonomy" id="35688"/>
    <lineage>
        <taxon>Eukaryota</taxon>
        <taxon>Rhodophyta</taxon>
        <taxon>Bangiophyceae</taxon>
        <taxon>Porphyridiales</taxon>
        <taxon>Porphyridiaceae</taxon>
        <taxon>Porphyridium</taxon>
    </lineage>
</organism>
<evidence type="ECO:0000256" key="1">
    <source>
        <dbReference type="ARBA" id="ARBA00004229"/>
    </source>
</evidence>
<keyword evidence="7" id="KW-0472">Membrane</keyword>
<dbReference type="GO" id="GO:0009707">
    <property type="term" value="C:chloroplast outer membrane"/>
    <property type="evidence" value="ECO:0007669"/>
    <property type="project" value="TreeGrafter"/>
</dbReference>
<keyword evidence="5" id="KW-0934">Plastid</keyword>
<comment type="subcellular location">
    <subcellularLocation>
        <location evidence="2">Membrane</location>
    </subcellularLocation>
    <subcellularLocation>
        <location evidence="1">Plastid</location>
        <location evidence="1">Chloroplast</location>
    </subcellularLocation>
</comment>
<accession>A0A5J4YVY7</accession>
<keyword evidence="4" id="KW-0150">Chloroplast</keyword>
<dbReference type="Proteomes" id="UP000324585">
    <property type="component" value="Unassembled WGS sequence"/>
</dbReference>
<reference evidence="10" key="1">
    <citation type="journal article" date="2019" name="Nat. Commun.">
        <title>Expansion of phycobilisome linker gene families in mesophilic red algae.</title>
        <authorList>
            <person name="Lee J."/>
            <person name="Kim D."/>
            <person name="Bhattacharya D."/>
            <person name="Yoon H.S."/>
        </authorList>
    </citation>
    <scope>NUCLEOTIDE SEQUENCE [LARGE SCALE GENOMIC DNA]</scope>
    <source>
        <strain evidence="10">CCMP 1328</strain>
    </source>
</reference>
<name>A0A5J4YVY7_PORPP</name>
<feature type="compositionally biased region" description="Basic and acidic residues" evidence="8">
    <location>
        <begin position="645"/>
        <end position="662"/>
    </location>
</feature>
<evidence type="ECO:0000256" key="2">
    <source>
        <dbReference type="ARBA" id="ARBA00004370"/>
    </source>
</evidence>
<keyword evidence="6" id="KW-0808">Transferase</keyword>
<protein>
    <submittedName>
        <fullName evidence="9">Digalactosyldiacylglycerol synthase 2, chloroplastic</fullName>
    </submittedName>
</protein>
<evidence type="ECO:0000256" key="4">
    <source>
        <dbReference type="ARBA" id="ARBA00022528"/>
    </source>
</evidence>
<feature type="compositionally biased region" description="Polar residues" evidence="8">
    <location>
        <begin position="617"/>
        <end position="628"/>
    </location>
</feature>
<evidence type="ECO:0000256" key="3">
    <source>
        <dbReference type="ARBA" id="ARBA00009481"/>
    </source>
</evidence>
<dbReference type="GO" id="GO:0019375">
    <property type="term" value="P:galactolipid biosynthetic process"/>
    <property type="evidence" value="ECO:0007669"/>
    <property type="project" value="TreeGrafter"/>
</dbReference>
<dbReference type="GO" id="GO:0046481">
    <property type="term" value="F:digalactosyldiacylglycerol synthase activity"/>
    <property type="evidence" value="ECO:0007669"/>
    <property type="project" value="InterPro"/>
</dbReference>
<evidence type="ECO:0000313" key="9">
    <source>
        <dbReference type="EMBL" id="KAA8495671.1"/>
    </source>
</evidence>
<dbReference type="Pfam" id="PF13692">
    <property type="entry name" value="Glyco_trans_1_4"/>
    <property type="match status" value="1"/>
</dbReference>
<dbReference type="OrthoDB" id="44480at2759"/>
<dbReference type="Gene3D" id="3.40.50.2000">
    <property type="entry name" value="Glycogen Phosphorylase B"/>
    <property type="match status" value="1"/>
</dbReference>